<dbReference type="Proteomes" id="UP000177407">
    <property type="component" value="Unassembled WGS sequence"/>
</dbReference>
<evidence type="ECO:0000256" key="2">
    <source>
        <dbReference type="ARBA" id="ARBA00022741"/>
    </source>
</evidence>
<dbReference type="PIRSF" id="PIRSF001549">
    <property type="entry name" value="His-tRNA_synth"/>
    <property type="match status" value="1"/>
</dbReference>
<evidence type="ECO:0000313" key="9">
    <source>
        <dbReference type="Proteomes" id="UP000177407"/>
    </source>
</evidence>
<dbReference type="InterPro" id="IPR045864">
    <property type="entry name" value="aa-tRNA-synth_II/BPL/LPL"/>
</dbReference>
<evidence type="ECO:0000256" key="6">
    <source>
        <dbReference type="PIRSR" id="PIRSR001549-1"/>
    </source>
</evidence>
<feature type="binding site" evidence="6">
    <location>
        <position position="104"/>
    </location>
    <ligand>
        <name>L-histidine</name>
        <dbReference type="ChEBI" id="CHEBI:57595"/>
    </ligand>
</feature>
<dbReference type="AlphaFoldDB" id="A0A1F5S2H6"/>
<dbReference type="EC" id="6.1.1.21" evidence="5"/>
<evidence type="ECO:0000313" key="8">
    <source>
        <dbReference type="EMBL" id="OGF20846.1"/>
    </source>
</evidence>
<keyword evidence="5" id="KW-0648">Protein biosynthesis</keyword>
<dbReference type="Gene3D" id="3.30.930.10">
    <property type="entry name" value="Bira Bifunctional Protein, Domain 2"/>
    <property type="match status" value="1"/>
</dbReference>
<protein>
    <recommendedName>
        <fullName evidence="5">Histidine--tRNA ligase</fullName>
        <ecNumber evidence="5">6.1.1.21</ecNumber>
    </recommendedName>
    <alternativeName>
        <fullName evidence="5">Histidyl-tRNA synthetase</fullName>
        <shortName evidence="5">HisRS</shortName>
    </alternativeName>
</protein>
<organism evidence="8 9">
    <name type="scientific">Candidatus Falkowbacteria bacterium RIFOXYA2_FULL_38_12</name>
    <dbReference type="NCBI Taxonomy" id="1797993"/>
    <lineage>
        <taxon>Bacteria</taxon>
        <taxon>Candidatus Falkowiibacteriota</taxon>
    </lineage>
</organism>
<comment type="subunit">
    <text evidence="5">Homodimer.</text>
</comment>
<feature type="binding site" evidence="6">
    <location>
        <position position="122"/>
    </location>
    <ligand>
        <name>L-histidine</name>
        <dbReference type="ChEBI" id="CHEBI:57595"/>
    </ligand>
</feature>
<dbReference type="InterPro" id="IPR006195">
    <property type="entry name" value="aa-tRNA-synth_II"/>
</dbReference>
<keyword evidence="5" id="KW-0067">ATP-binding</keyword>
<evidence type="ECO:0000256" key="5">
    <source>
        <dbReference type="HAMAP-Rule" id="MF_00127"/>
    </source>
</evidence>
<feature type="binding site" evidence="6">
    <location>
        <begin position="252"/>
        <end position="253"/>
    </location>
    <ligand>
        <name>L-histidine</name>
        <dbReference type="ChEBI" id="CHEBI:57595"/>
    </ligand>
</feature>
<comment type="caution">
    <text evidence="8">The sequence shown here is derived from an EMBL/GenBank/DDBJ whole genome shotgun (WGS) entry which is preliminary data.</text>
</comment>
<feature type="domain" description="Aminoacyl-transfer RNA synthetases class-II family profile" evidence="7">
    <location>
        <begin position="10"/>
        <end position="317"/>
    </location>
</feature>
<keyword evidence="2 5" id="KW-0547">Nucleotide-binding</keyword>
<dbReference type="PANTHER" id="PTHR43707">
    <property type="entry name" value="HISTIDYL-TRNA SYNTHETASE"/>
    <property type="match status" value="1"/>
</dbReference>
<dbReference type="GO" id="GO:0005737">
    <property type="term" value="C:cytoplasm"/>
    <property type="evidence" value="ECO:0007669"/>
    <property type="project" value="UniProtKB-SubCell"/>
</dbReference>
<accession>A0A1F5S2H6</accession>
<keyword evidence="5 8" id="KW-0436">Ligase</keyword>
<feature type="binding site" evidence="6">
    <location>
        <position position="118"/>
    </location>
    <ligand>
        <name>L-histidine</name>
        <dbReference type="ChEBI" id="CHEBI:57595"/>
    </ligand>
</feature>
<comment type="catalytic activity">
    <reaction evidence="4 5">
        <text>tRNA(His) + L-histidine + ATP = L-histidyl-tRNA(His) + AMP + diphosphate + H(+)</text>
        <dbReference type="Rhea" id="RHEA:17313"/>
        <dbReference type="Rhea" id="RHEA-COMP:9665"/>
        <dbReference type="Rhea" id="RHEA-COMP:9689"/>
        <dbReference type="ChEBI" id="CHEBI:15378"/>
        <dbReference type="ChEBI" id="CHEBI:30616"/>
        <dbReference type="ChEBI" id="CHEBI:33019"/>
        <dbReference type="ChEBI" id="CHEBI:57595"/>
        <dbReference type="ChEBI" id="CHEBI:78442"/>
        <dbReference type="ChEBI" id="CHEBI:78527"/>
        <dbReference type="ChEBI" id="CHEBI:456215"/>
        <dbReference type="EC" id="6.1.1.21"/>
    </reaction>
</comment>
<dbReference type="GO" id="GO:0005524">
    <property type="term" value="F:ATP binding"/>
    <property type="evidence" value="ECO:0007669"/>
    <property type="project" value="UniProtKB-UniRule"/>
</dbReference>
<dbReference type="Pfam" id="PF13393">
    <property type="entry name" value="tRNA-synt_His"/>
    <property type="match status" value="2"/>
</dbReference>
<feature type="binding site" evidence="6">
    <location>
        <begin position="73"/>
        <end position="75"/>
    </location>
    <ligand>
        <name>L-histidine</name>
        <dbReference type="ChEBI" id="CHEBI:57595"/>
    </ligand>
</feature>
<sequence length="417" mass="47638">MKDILASENKYWEYVKTKAKNFALNYGYESIETPILEETALFNRAVGNETDIVSKEMFSFVDQGEENVCLRPEATASVVRSYVQHGMLNLPQPVKFFYFGPMFRYDRPQAGRLRMFHQIGLEAIGEESPIIDAEIIFFVYNFLKDLGLKTVIEINSIGCPKCREAYKTKLINYYRDRKSGLCEDCQKRLVKNPLRLLDCKEEGCQAYKEDAPQIVDWLCDECKNHFVGVLEYLDESGVIYNLNPRLVRGLDYYTKTVFEFFPDNADGVEKRQDALGGGGRYDGLVEYLGGRPTPACGVALGLERIILKLKENNIEIPALRKPDIFLAQLGEQARKKSFILIEELRKSGFYVVHSCSKKGLKKQLEMANKDGVKYTLILGQKEVIDGTIIVREMEGGAQEIVDFNKTVQEMKKKIILQ</sequence>
<dbReference type="InterPro" id="IPR041715">
    <property type="entry name" value="HisRS-like_core"/>
</dbReference>
<dbReference type="InterPro" id="IPR015807">
    <property type="entry name" value="His-tRNA-ligase"/>
</dbReference>
<gene>
    <name evidence="5" type="primary">hisS</name>
    <name evidence="8" type="ORF">A2257_03380</name>
</gene>
<evidence type="ECO:0000256" key="4">
    <source>
        <dbReference type="ARBA" id="ARBA00047639"/>
    </source>
</evidence>
<dbReference type="PANTHER" id="PTHR43707:SF1">
    <property type="entry name" value="HISTIDINE--TRNA LIGASE, MITOCHONDRIAL-RELATED"/>
    <property type="match status" value="1"/>
</dbReference>
<proteinExistence type="inferred from homology"/>
<dbReference type="SUPFAM" id="SSF52954">
    <property type="entry name" value="Class II aaRS ABD-related"/>
    <property type="match status" value="1"/>
</dbReference>
<evidence type="ECO:0000259" key="7">
    <source>
        <dbReference type="PROSITE" id="PS50862"/>
    </source>
</evidence>
<dbReference type="InterPro" id="IPR004516">
    <property type="entry name" value="HisRS/HisZ"/>
</dbReference>
<dbReference type="GO" id="GO:0004821">
    <property type="term" value="F:histidine-tRNA ligase activity"/>
    <property type="evidence" value="ECO:0007669"/>
    <property type="project" value="UniProtKB-UniRule"/>
</dbReference>
<dbReference type="PROSITE" id="PS50862">
    <property type="entry name" value="AA_TRNA_LIGASE_II"/>
    <property type="match status" value="1"/>
</dbReference>
<keyword evidence="5" id="KW-0963">Cytoplasm</keyword>
<reference evidence="8 9" key="1">
    <citation type="journal article" date="2016" name="Nat. Commun.">
        <title>Thousands of microbial genomes shed light on interconnected biogeochemical processes in an aquifer system.</title>
        <authorList>
            <person name="Anantharaman K."/>
            <person name="Brown C.T."/>
            <person name="Hug L.A."/>
            <person name="Sharon I."/>
            <person name="Castelle C.J."/>
            <person name="Probst A.J."/>
            <person name="Thomas B.C."/>
            <person name="Singh A."/>
            <person name="Wilkins M.J."/>
            <person name="Karaoz U."/>
            <person name="Brodie E.L."/>
            <person name="Williams K.H."/>
            <person name="Hubbard S.S."/>
            <person name="Banfield J.F."/>
        </authorList>
    </citation>
    <scope>NUCLEOTIDE SEQUENCE [LARGE SCALE GENOMIC DNA]</scope>
</reference>
<dbReference type="Pfam" id="PF03129">
    <property type="entry name" value="HGTP_anticodon"/>
    <property type="match status" value="1"/>
</dbReference>
<comment type="subcellular location">
    <subcellularLocation>
        <location evidence="5">Cytoplasm</location>
    </subcellularLocation>
</comment>
<keyword evidence="3 5" id="KW-0030">Aminoacyl-tRNA synthetase</keyword>
<dbReference type="InterPro" id="IPR004154">
    <property type="entry name" value="Anticodon-bd"/>
</dbReference>
<feature type="binding site" evidence="6">
    <location>
        <position position="248"/>
    </location>
    <ligand>
        <name>L-histidine</name>
        <dbReference type="ChEBI" id="CHEBI:57595"/>
    </ligand>
</feature>
<dbReference type="CDD" id="cd00773">
    <property type="entry name" value="HisRS-like_core"/>
    <property type="match status" value="1"/>
</dbReference>
<comment type="similarity">
    <text evidence="1 5">Belongs to the class-II aminoacyl-tRNA synthetase family.</text>
</comment>
<dbReference type="HAMAP" id="MF_00127">
    <property type="entry name" value="His_tRNA_synth"/>
    <property type="match status" value="1"/>
</dbReference>
<dbReference type="GO" id="GO:0006427">
    <property type="term" value="P:histidyl-tRNA aminoacylation"/>
    <property type="evidence" value="ECO:0007669"/>
    <property type="project" value="UniProtKB-UniRule"/>
</dbReference>
<evidence type="ECO:0000256" key="3">
    <source>
        <dbReference type="ARBA" id="ARBA00023146"/>
    </source>
</evidence>
<dbReference type="EMBL" id="MFGA01000020">
    <property type="protein sequence ID" value="OGF20846.1"/>
    <property type="molecule type" value="Genomic_DNA"/>
</dbReference>
<evidence type="ECO:0000256" key="1">
    <source>
        <dbReference type="ARBA" id="ARBA00008226"/>
    </source>
</evidence>
<dbReference type="InterPro" id="IPR036621">
    <property type="entry name" value="Anticodon-bd_dom_sf"/>
</dbReference>
<dbReference type="SUPFAM" id="SSF55681">
    <property type="entry name" value="Class II aaRS and biotin synthetases"/>
    <property type="match status" value="1"/>
</dbReference>
<dbReference type="Gene3D" id="3.40.50.800">
    <property type="entry name" value="Anticodon-binding domain"/>
    <property type="match status" value="1"/>
</dbReference>
<dbReference type="NCBIfam" id="TIGR00442">
    <property type="entry name" value="hisS"/>
    <property type="match status" value="1"/>
</dbReference>
<name>A0A1F5S2H6_9BACT</name>